<feature type="transmembrane region" description="Helical" evidence="1">
    <location>
        <begin position="634"/>
        <end position="654"/>
    </location>
</feature>
<keyword evidence="1" id="KW-1133">Transmembrane helix</keyword>
<feature type="transmembrane region" description="Helical" evidence="1">
    <location>
        <begin position="20"/>
        <end position="40"/>
    </location>
</feature>
<evidence type="ECO:0000313" key="3">
    <source>
        <dbReference type="Proteomes" id="UP001161438"/>
    </source>
</evidence>
<gene>
    <name evidence="2" type="primary">SMKI09G1290</name>
    <name evidence="2" type="ORF">SMKI_09G1290</name>
</gene>
<accession>A0AA35NII5</accession>
<keyword evidence="3" id="KW-1185">Reference proteome</keyword>
<evidence type="ECO:0008006" key="4">
    <source>
        <dbReference type="Google" id="ProtNLM"/>
    </source>
</evidence>
<evidence type="ECO:0000256" key="1">
    <source>
        <dbReference type="SAM" id="Phobius"/>
    </source>
</evidence>
<reference evidence="2" key="1">
    <citation type="submission" date="2022-10" db="EMBL/GenBank/DDBJ databases">
        <authorList>
            <person name="Byrne P K."/>
        </authorList>
    </citation>
    <scope>NUCLEOTIDE SEQUENCE</scope>
    <source>
        <strain evidence="2">IFO1815</strain>
    </source>
</reference>
<keyword evidence="1" id="KW-0472">Membrane</keyword>
<dbReference type="EMBL" id="OX365765">
    <property type="protein sequence ID" value="CAI4039721.1"/>
    <property type="molecule type" value="Genomic_DNA"/>
</dbReference>
<proteinExistence type="predicted"/>
<dbReference type="RefSeq" id="XP_056082836.1">
    <property type="nucleotide sequence ID" value="XM_056223223.1"/>
</dbReference>
<sequence length="656" mass="75073">MNSVHIIRPLSLPQRLFNCLFHPLLLVFFTSVILTIWGTFSVIDVTTTKMSHTQIKRNDTNTALVSISAATATATATATTTATITEFAIQQATHSASTYSLNNTFIDDTIEQYFERKLQGIASIIETDMQERFRSHTENILNNKQKIITDRISLATDSIENVLEVNSTIFNDLFSKSNLINETWNEISENAMTIDEDSVSQMASNLFLNYSMFDGIFQNYSRKLVSLQMFNGTITDFSIQLGSTGALNLGFLRNSTDWVQLKKNFTTSLQNEFSVLSEKTTNAKSYTSIAKRSSKVKNNKNGHFNAVKKNIFNKCQKMTVIFTVMYFACAVLLMIIERFTFQLENQHMNLVISQINDSKEHANFTQYNKLLKSLIATSNLCVRYPIPYQLTTLIKQKILKKEPEKFGDRKIKRSRLFYCNWWIISNGIHLWLFGLLMLLIHWIIVSRLTNFEISDMLALDKRAAPSFYKREVLADTYIAAAVDDLIDDNIWLLCENFQSEVNERLIPANLTPQIHSNFKVQSADILGYWINDTNAQFKNYLAASPRNWQEIELQVEPLLSTNSTTEFLNQYSMPINAVTNTNTSLALEIQKNGIIVQRANTSNTTVATFSSLVKRQENNQEQKETHSPHIVYKWGLLVVFLVILLHHMLTFIILKL</sequence>
<evidence type="ECO:0000313" key="2">
    <source>
        <dbReference type="EMBL" id="CAI4039721.1"/>
    </source>
</evidence>
<keyword evidence="1" id="KW-0812">Transmembrane</keyword>
<dbReference type="Proteomes" id="UP001161438">
    <property type="component" value="Chromosome 9"/>
</dbReference>
<feature type="transmembrane region" description="Helical" evidence="1">
    <location>
        <begin position="318"/>
        <end position="336"/>
    </location>
</feature>
<dbReference type="AlphaFoldDB" id="A0AA35NII5"/>
<feature type="transmembrane region" description="Helical" evidence="1">
    <location>
        <begin position="419"/>
        <end position="444"/>
    </location>
</feature>
<protein>
    <recommendedName>
        <fullName evidence="4">Prm2p</fullName>
    </recommendedName>
</protein>
<organism evidence="2 3">
    <name type="scientific">Saccharomyces mikatae IFO 1815</name>
    <dbReference type="NCBI Taxonomy" id="226126"/>
    <lineage>
        <taxon>Eukaryota</taxon>
        <taxon>Fungi</taxon>
        <taxon>Dikarya</taxon>
        <taxon>Ascomycota</taxon>
        <taxon>Saccharomycotina</taxon>
        <taxon>Saccharomycetes</taxon>
        <taxon>Saccharomycetales</taxon>
        <taxon>Saccharomycetaceae</taxon>
        <taxon>Saccharomyces</taxon>
    </lineage>
</organism>
<name>A0AA35NII5_SACMI</name>
<dbReference type="GeneID" id="80918932"/>